<accession>A0A9P4GWX4</accession>
<dbReference type="AlphaFoldDB" id="A0A9P4GWX4"/>
<dbReference type="GO" id="GO:0005634">
    <property type="term" value="C:nucleus"/>
    <property type="evidence" value="ECO:0007669"/>
    <property type="project" value="UniProtKB-SubCell"/>
</dbReference>
<evidence type="ECO:0000256" key="2">
    <source>
        <dbReference type="ARBA" id="ARBA00023242"/>
    </source>
</evidence>
<name>A0A9P4GWX4_9PLEO</name>
<proteinExistence type="predicted"/>
<dbReference type="PANTHER" id="PTHR31001">
    <property type="entry name" value="UNCHARACTERIZED TRANSCRIPTIONAL REGULATORY PROTEIN"/>
    <property type="match status" value="1"/>
</dbReference>
<dbReference type="Pfam" id="PF04082">
    <property type="entry name" value="Fungal_trans"/>
    <property type="match status" value="1"/>
</dbReference>
<evidence type="ECO:0000313" key="5">
    <source>
        <dbReference type="EMBL" id="KAF2024203.1"/>
    </source>
</evidence>
<feature type="domain" description="Xylanolytic transcriptional activator regulatory" evidence="4">
    <location>
        <begin position="196"/>
        <end position="269"/>
    </location>
</feature>
<comment type="caution">
    <text evidence="5">The sequence shown here is derived from an EMBL/GenBank/DDBJ whole genome shotgun (WGS) entry which is preliminary data.</text>
</comment>
<evidence type="ECO:0000259" key="4">
    <source>
        <dbReference type="SMART" id="SM00906"/>
    </source>
</evidence>
<reference evidence="5" key="1">
    <citation type="journal article" date="2020" name="Stud. Mycol.">
        <title>101 Dothideomycetes genomes: a test case for predicting lifestyles and emergence of pathogens.</title>
        <authorList>
            <person name="Haridas S."/>
            <person name="Albert R."/>
            <person name="Binder M."/>
            <person name="Bloem J."/>
            <person name="Labutti K."/>
            <person name="Salamov A."/>
            <person name="Andreopoulos B."/>
            <person name="Baker S."/>
            <person name="Barry K."/>
            <person name="Bills G."/>
            <person name="Bluhm B."/>
            <person name="Cannon C."/>
            <person name="Castanera R."/>
            <person name="Culley D."/>
            <person name="Daum C."/>
            <person name="Ezra D."/>
            <person name="Gonzalez J."/>
            <person name="Henrissat B."/>
            <person name="Kuo A."/>
            <person name="Liang C."/>
            <person name="Lipzen A."/>
            <person name="Lutzoni F."/>
            <person name="Magnuson J."/>
            <person name="Mondo S."/>
            <person name="Nolan M."/>
            <person name="Ohm R."/>
            <person name="Pangilinan J."/>
            <person name="Park H.-J."/>
            <person name="Ramirez L."/>
            <person name="Alfaro M."/>
            <person name="Sun H."/>
            <person name="Tritt A."/>
            <person name="Yoshinaga Y."/>
            <person name="Zwiers L.-H."/>
            <person name="Turgeon B."/>
            <person name="Goodwin S."/>
            <person name="Spatafora J."/>
            <person name="Crous P."/>
            <person name="Grigoriev I."/>
        </authorList>
    </citation>
    <scope>NUCLEOTIDE SEQUENCE</scope>
    <source>
        <strain evidence="5">CBS 110217</strain>
    </source>
</reference>
<dbReference type="Proteomes" id="UP000799777">
    <property type="component" value="Unassembled WGS sequence"/>
</dbReference>
<dbReference type="GO" id="GO:0006351">
    <property type="term" value="P:DNA-templated transcription"/>
    <property type="evidence" value="ECO:0007669"/>
    <property type="project" value="InterPro"/>
</dbReference>
<protein>
    <recommendedName>
        <fullName evidence="4">Xylanolytic transcriptional activator regulatory domain-containing protein</fullName>
    </recommendedName>
</protein>
<dbReference type="InterPro" id="IPR007219">
    <property type="entry name" value="XnlR_reg_dom"/>
</dbReference>
<dbReference type="CDD" id="cd12148">
    <property type="entry name" value="fungal_TF_MHR"/>
    <property type="match status" value="1"/>
</dbReference>
<dbReference type="InterPro" id="IPR050613">
    <property type="entry name" value="Sec_Metabolite_Reg"/>
</dbReference>
<keyword evidence="6" id="KW-1185">Reference proteome</keyword>
<dbReference type="GO" id="GO:0003677">
    <property type="term" value="F:DNA binding"/>
    <property type="evidence" value="ECO:0007669"/>
    <property type="project" value="InterPro"/>
</dbReference>
<keyword evidence="2" id="KW-0539">Nucleus</keyword>
<evidence type="ECO:0000313" key="6">
    <source>
        <dbReference type="Proteomes" id="UP000799777"/>
    </source>
</evidence>
<sequence length="585" mass="66231">MNRKSQSSANDDPVGRADCEHVDEDDDSNSDSSEYILRENEVKNAWDTLYLPDSDQLLFFSRNREVDLSAIHPNQVQIFKLWQIYIGNFDPLMKVTHTPTLQARIVDAAMDVANIEDPSLEALMFSIYTVAIFSLSQAECIKLFQMPREDLLARYQLGTKEALLNAGFLKTGNLECLTALHFYLMSVKPLTDPRSLSAILGVAIRIAQRMNIHDETANGKHQPLEAELRRRLWWSLVLFDARISEMTEFRLGLLLPTWDCKTPSNVSDFDLRPEMKTPPEVSNITSEALFAVVRSELGDFLRHSSYHLDFINPALKPIAKRGNELDTLERSIEGKYLQKCDPQNPLHYMTIWWARGQIAKYRFIKQLSECSKSTKPAQLTDAQRDAGFSYALTMLECDSKLMTSKAVMGYRWLVYLNFPFPAYVHVVQDLRRRPLGEHAQVAWEIMSENCAVRFMDIENRDNPMERKGNAFFKIFAGIVLQAWSAREAALAGSSAMELPPLVVTQIKSRLADMDGVTPEAGAIHNLGPAFSTAMDISPSYSIGTSSSMDANQDMFMMNMQPQMGFGTTAWGWPTGTYHQMLGNGW</sequence>
<gene>
    <name evidence="5" type="ORF">EK21DRAFT_79179</name>
</gene>
<comment type="subcellular location">
    <subcellularLocation>
        <location evidence="1">Nucleus</location>
    </subcellularLocation>
</comment>
<dbReference type="OrthoDB" id="2269373at2759"/>
<evidence type="ECO:0000256" key="3">
    <source>
        <dbReference type="SAM" id="MobiDB-lite"/>
    </source>
</evidence>
<organism evidence="5 6">
    <name type="scientific">Setomelanomma holmii</name>
    <dbReference type="NCBI Taxonomy" id="210430"/>
    <lineage>
        <taxon>Eukaryota</taxon>
        <taxon>Fungi</taxon>
        <taxon>Dikarya</taxon>
        <taxon>Ascomycota</taxon>
        <taxon>Pezizomycotina</taxon>
        <taxon>Dothideomycetes</taxon>
        <taxon>Pleosporomycetidae</taxon>
        <taxon>Pleosporales</taxon>
        <taxon>Pleosporineae</taxon>
        <taxon>Phaeosphaeriaceae</taxon>
        <taxon>Setomelanomma</taxon>
    </lineage>
</organism>
<dbReference type="PANTHER" id="PTHR31001:SF45">
    <property type="entry name" value="ZN(II)2CYS6 TRANSCRIPTION FACTOR (EUROFUNG)"/>
    <property type="match status" value="1"/>
</dbReference>
<dbReference type="EMBL" id="ML978304">
    <property type="protein sequence ID" value="KAF2024203.1"/>
    <property type="molecule type" value="Genomic_DNA"/>
</dbReference>
<feature type="compositionally biased region" description="Polar residues" evidence="3">
    <location>
        <begin position="1"/>
        <end position="10"/>
    </location>
</feature>
<evidence type="ECO:0000256" key="1">
    <source>
        <dbReference type="ARBA" id="ARBA00004123"/>
    </source>
</evidence>
<dbReference type="SMART" id="SM00906">
    <property type="entry name" value="Fungal_trans"/>
    <property type="match status" value="1"/>
</dbReference>
<feature type="region of interest" description="Disordered" evidence="3">
    <location>
        <begin position="1"/>
        <end position="33"/>
    </location>
</feature>
<dbReference type="GO" id="GO:0008270">
    <property type="term" value="F:zinc ion binding"/>
    <property type="evidence" value="ECO:0007669"/>
    <property type="project" value="InterPro"/>
</dbReference>